<evidence type="ECO:0000259" key="2">
    <source>
        <dbReference type="Pfam" id="PF17919"/>
    </source>
</evidence>
<dbReference type="InterPro" id="IPR043502">
    <property type="entry name" value="DNA/RNA_pol_sf"/>
</dbReference>
<evidence type="ECO:0000313" key="4">
    <source>
        <dbReference type="Proteomes" id="UP000237105"/>
    </source>
</evidence>
<keyword evidence="4" id="KW-1185">Reference proteome</keyword>
<dbReference type="InterPro" id="IPR041577">
    <property type="entry name" value="RT_RNaseH_2"/>
</dbReference>
<dbReference type="AlphaFoldDB" id="A0A2P5BZX5"/>
<dbReference type="PANTHER" id="PTHR35046:SF9">
    <property type="entry name" value="RNA-DIRECTED DNA POLYMERASE"/>
    <property type="match status" value="1"/>
</dbReference>
<feature type="compositionally biased region" description="Basic and acidic residues" evidence="1">
    <location>
        <begin position="572"/>
        <end position="582"/>
    </location>
</feature>
<feature type="region of interest" description="Disordered" evidence="1">
    <location>
        <begin position="564"/>
        <end position="585"/>
    </location>
</feature>
<dbReference type="OrthoDB" id="1166507at2759"/>
<dbReference type="Gene3D" id="3.30.70.270">
    <property type="match status" value="1"/>
</dbReference>
<gene>
    <name evidence="3" type="ORF">PanWU01x14_196020</name>
</gene>
<dbReference type="EMBL" id="JXTB01000196">
    <property type="protein sequence ID" value="PON54373.1"/>
    <property type="molecule type" value="Genomic_DNA"/>
</dbReference>
<dbReference type="Pfam" id="PF17919">
    <property type="entry name" value="RT_RNaseH_2"/>
    <property type="match status" value="1"/>
</dbReference>
<protein>
    <recommendedName>
        <fullName evidence="2">Reverse transcriptase/retrotransposon-derived protein RNase H-like domain-containing protein</fullName>
    </recommendedName>
</protein>
<dbReference type="Proteomes" id="UP000237105">
    <property type="component" value="Unassembled WGS sequence"/>
</dbReference>
<proteinExistence type="predicted"/>
<name>A0A2P5BZX5_PARAD</name>
<organism evidence="3 4">
    <name type="scientific">Parasponia andersonii</name>
    <name type="common">Sponia andersonii</name>
    <dbReference type="NCBI Taxonomy" id="3476"/>
    <lineage>
        <taxon>Eukaryota</taxon>
        <taxon>Viridiplantae</taxon>
        <taxon>Streptophyta</taxon>
        <taxon>Embryophyta</taxon>
        <taxon>Tracheophyta</taxon>
        <taxon>Spermatophyta</taxon>
        <taxon>Magnoliopsida</taxon>
        <taxon>eudicotyledons</taxon>
        <taxon>Gunneridae</taxon>
        <taxon>Pentapetalae</taxon>
        <taxon>rosids</taxon>
        <taxon>fabids</taxon>
        <taxon>Rosales</taxon>
        <taxon>Cannabaceae</taxon>
        <taxon>Parasponia</taxon>
    </lineage>
</organism>
<dbReference type="InterPro" id="IPR043128">
    <property type="entry name" value="Rev_trsase/Diguanyl_cyclase"/>
</dbReference>
<dbReference type="PANTHER" id="PTHR35046">
    <property type="entry name" value="ZINC KNUCKLE (CCHC-TYPE) FAMILY PROTEIN"/>
    <property type="match status" value="1"/>
</dbReference>
<reference evidence="4" key="1">
    <citation type="submission" date="2016-06" db="EMBL/GenBank/DDBJ databases">
        <title>Parallel loss of symbiosis genes in relatives of nitrogen-fixing non-legume Parasponia.</title>
        <authorList>
            <person name="Van Velzen R."/>
            <person name="Holmer R."/>
            <person name="Bu F."/>
            <person name="Rutten L."/>
            <person name="Van Zeijl A."/>
            <person name="Liu W."/>
            <person name="Santuari L."/>
            <person name="Cao Q."/>
            <person name="Sharma T."/>
            <person name="Shen D."/>
            <person name="Roswanjaya Y."/>
            <person name="Wardhani T."/>
            <person name="Kalhor M.S."/>
            <person name="Jansen J."/>
            <person name="Van den Hoogen J."/>
            <person name="Gungor B."/>
            <person name="Hartog M."/>
            <person name="Hontelez J."/>
            <person name="Verver J."/>
            <person name="Yang W.-C."/>
            <person name="Schijlen E."/>
            <person name="Repin R."/>
            <person name="Schilthuizen M."/>
            <person name="Schranz E."/>
            <person name="Heidstra R."/>
            <person name="Miyata K."/>
            <person name="Fedorova E."/>
            <person name="Kohlen W."/>
            <person name="Bisseling T."/>
            <person name="Smit S."/>
            <person name="Geurts R."/>
        </authorList>
    </citation>
    <scope>NUCLEOTIDE SEQUENCE [LARGE SCALE GENOMIC DNA]</scope>
    <source>
        <strain evidence="4">cv. WU1-14</strain>
    </source>
</reference>
<dbReference type="CDD" id="cd00303">
    <property type="entry name" value="retropepsin_like"/>
    <property type="match status" value="1"/>
</dbReference>
<feature type="region of interest" description="Disordered" evidence="1">
    <location>
        <begin position="355"/>
        <end position="403"/>
    </location>
</feature>
<accession>A0A2P5BZX5</accession>
<comment type="caution">
    <text evidence="3">The sequence shown here is derived from an EMBL/GenBank/DDBJ whole genome shotgun (WGS) entry which is preliminary data.</text>
</comment>
<evidence type="ECO:0000313" key="3">
    <source>
        <dbReference type="EMBL" id="PON54373.1"/>
    </source>
</evidence>
<evidence type="ECO:0000256" key="1">
    <source>
        <dbReference type="SAM" id="MobiDB-lite"/>
    </source>
</evidence>
<sequence>MFCEEQVCSVIIDGGSCTNVVSTKLVEKLALPTIKHPRPYRLQWLNNCGEVKVTKQVLVAFSIGKYDDEVLCDMEFEDVFPEEIPHGLPPIHGIEHQIDFIPSASILNRPAYRSNPEETKELQRQVGELLDKGALGIEVDEEKVKAIQDWPTPTTISQVRSFHGLASFYRRFVHDFSSLAAPLTEVIKKNVPFKWGKEQEKAFNLIKEKLTNAPLLILPNFTKTFEIECDASGIGIGATLMQEGRLVAYFSEKLSGAALNYSTYDKEMQGKENIVADALSRKYASLSTLDTKLLGFEYIKDLYAQDSDFGNVFNACEKVAFDKFYRHNGFLFRENKLYVPMCSLSELLVREAQSGGSTGDDLRTNPFQEGENDANVATQPHVQEEEHSRGFRGTQGQYSRDPLSLPSRPITRLRVKRLKEALNGLIQYIGEMANAWRPDISPNQIQESRITMIKGLNSIVGVGFRHNCWRGSYHHLAGVGNSVTLPGLVGDTWVSPPDMGLSVRQAVRHSRKFRPNVSIKVIKKPMKVKREISQEVFKVTFRNLAHSGSRMKFALNDKKSKVVRTRRSWTRQPREPRGREKATAGTKAELSQFQIDYQEIPHLGTEYFTSFVDAFKKDGAEALMDTLWYHYKKFDFSIFCEEAVKLVSTFIDSDDEEVTEQVGKEVTQDLVEA</sequence>
<dbReference type="SUPFAM" id="SSF56672">
    <property type="entry name" value="DNA/RNA polymerases"/>
    <property type="match status" value="2"/>
</dbReference>
<dbReference type="FunFam" id="3.30.70.270:FF:000020">
    <property type="entry name" value="Transposon Tf2-6 polyprotein-like Protein"/>
    <property type="match status" value="1"/>
</dbReference>
<feature type="domain" description="Reverse transcriptase/retrotransposon-derived protein RNase H-like" evidence="2">
    <location>
        <begin position="195"/>
        <end position="269"/>
    </location>
</feature>